<dbReference type="SUPFAM" id="SSF57667">
    <property type="entry name" value="beta-beta-alpha zinc fingers"/>
    <property type="match status" value="5"/>
</dbReference>
<feature type="region of interest" description="Disordered" evidence="10">
    <location>
        <begin position="516"/>
        <end position="539"/>
    </location>
</feature>
<evidence type="ECO:0000256" key="2">
    <source>
        <dbReference type="ARBA" id="ARBA00022723"/>
    </source>
</evidence>
<keyword evidence="7" id="KW-0804">Transcription</keyword>
<dbReference type="InterPro" id="IPR036236">
    <property type="entry name" value="Znf_C2H2_sf"/>
</dbReference>
<keyword evidence="8" id="KW-0539">Nucleus</keyword>
<feature type="domain" description="C2H2-type" evidence="11">
    <location>
        <begin position="586"/>
        <end position="614"/>
    </location>
</feature>
<accession>A0A7R9KX12</accession>
<protein>
    <recommendedName>
        <fullName evidence="11">C2H2-type domain-containing protein</fullName>
    </recommendedName>
</protein>
<dbReference type="SMART" id="SM00355">
    <property type="entry name" value="ZnF_C2H2"/>
    <property type="match status" value="12"/>
</dbReference>
<keyword evidence="6" id="KW-0805">Transcription regulation</keyword>
<feature type="compositionally biased region" description="Basic and acidic residues" evidence="10">
    <location>
        <begin position="520"/>
        <end position="530"/>
    </location>
</feature>
<evidence type="ECO:0000256" key="5">
    <source>
        <dbReference type="ARBA" id="ARBA00022833"/>
    </source>
</evidence>
<dbReference type="Pfam" id="PF00096">
    <property type="entry name" value="zf-C2H2"/>
    <property type="match status" value="2"/>
</dbReference>
<dbReference type="OrthoDB" id="8685330at2759"/>
<feature type="region of interest" description="Disordered" evidence="10">
    <location>
        <begin position="289"/>
        <end position="341"/>
    </location>
</feature>
<feature type="domain" description="C2H2-type" evidence="11">
    <location>
        <begin position="438"/>
        <end position="468"/>
    </location>
</feature>
<dbReference type="PANTHER" id="PTHR46179">
    <property type="entry name" value="ZINC FINGER PROTEIN"/>
    <property type="match status" value="1"/>
</dbReference>
<sequence length="801" mass="93112">MRRSPRSGVKSGQTNGSQLCAQLKANHQSLNGVLSSLQTISDKCRQFCKQFNIGSDADYQLTEYEDLLSRLTEKLQTNRSAYQRNHGTEEVADNESEVSDQMDNRCDDIGDGGDDLSDGHSDGHHNEDHSLVNNLSLEELERKITVFYRVDKKCGKKLKHFRCPVDGCGVESHSRANIEAHLIRHTNDRDHQCYWPKCDKSFGYKKSLLSHIESYHLRKERFKCCADGCGQVFVHKYELHYHIKQHHNSDGPHRCVWTECHFDFGTVTCLWPRCGQHFANSNQPGFKSDLDGELNAGENDDQSGDDSGHYVALNRRNKSKPSDESPETHINKYTGKPLSRRRRERNYPCSWPACEMAFESITAVNNHMRKHTGERPFVCDWEECGKTFRYGSGLKLHKEMIHLKLKQYRCEWPECGEAFISMSQLKVHQTEHTGIKRFQCQWPGCEWRTNHTQQLEIHRMRSHEGKKLYFKRYKSKNNSNPNSDYDYKGVLKKFGCDWPGCGRRFRFENNLQTHIKAHQRSTDDSVEPKAPKKPAKKYKQKYKYRIPKETKVNKKYPCEWPGCTANPMPKTMLKQHMNRHKGVKPFACDHCDKCFSYRSTLRSHIQSNHQLAEETIEREFKCPFGDCTRSFSTKKGIDFHIKRTHQNVDNESNFSQTRDTRDSCDNSYNNSVMTISETPSPQYMGVQSNVIRLERIQAFNSMRINGPYERYENHYESMGSPAGLTNRSTHTTAEKLLTNALRAQRGVRIVRPTQRQSIETSPPVNTETIIKELPIACTHDRCWRRFKSTKALEYHLKKFHP</sequence>
<keyword evidence="5" id="KW-0862">Zinc</keyword>
<evidence type="ECO:0000256" key="1">
    <source>
        <dbReference type="ARBA" id="ARBA00004123"/>
    </source>
</evidence>
<feature type="domain" description="C2H2-type" evidence="11">
    <location>
        <begin position="556"/>
        <end position="585"/>
    </location>
</feature>
<dbReference type="GO" id="GO:0006357">
    <property type="term" value="P:regulation of transcription by RNA polymerase II"/>
    <property type="evidence" value="ECO:0007669"/>
    <property type="project" value="TreeGrafter"/>
</dbReference>
<reference evidence="12" key="1">
    <citation type="submission" date="2020-11" db="EMBL/GenBank/DDBJ databases">
        <authorList>
            <person name="Tran Van P."/>
        </authorList>
    </citation>
    <scope>NUCLEOTIDE SEQUENCE</scope>
</reference>
<evidence type="ECO:0000256" key="8">
    <source>
        <dbReference type="ARBA" id="ARBA00023242"/>
    </source>
</evidence>
<dbReference type="PROSITE" id="PS50157">
    <property type="entry name" value="ZINC_FINGER_C2H2_2"/>
    <property type="match status" value="12"/>
</dbReference>
<dbReference type="PROSITE" id="PS00028">
    <property type="entry name" value="ZINC_FINGER_C2H2_1"/>
    <property type="match status" value="9"/>
</dbReference>
<evidence type="ECO:0000313" key="13">
    <source>
        <dbReference type="Proteomes" id="UP000759131"/>
    </source>
</evidence>
<gene>
    <name evidence="12" type="ORF">OSB1V03_LOCUS11392</name>
</gene>
<evidence type="ECO:0000256" key="9">
    <source>
        <dbReference type="PROSITE-ProRule" id="PRU00042"/>
    </source>
</evidence>
<dbReference type="AlphaFoldDB" id="A0A7R9KX12"/>
<feature type="domain" description="C2H2-type" evidence="11">
    <location>
        <begin position="191"/>
        <end position="221"/>
    </location>
</feature>
<dbReference type="Proteomes" id="UP000759131">
    <property type="component" value="Unassembled WGS sequence"/>
</dbReference>
<comment type="subcellular location">
    <subcellularLocation>
        <location evidence="1">Nucleus</location>
    </subcellularLocation>
</comment>
<dbReference type="EMBL" id="CAJPIZ010008834">
    <property type="protein sequence ID" value="CAG2111411.1"/>
    <property type="molecule type" value="Genomic_DNA"/>
</dbReference>
<keyword evidence="2" id="KW-0479">Metal-binding</keyword>
<feature type="domain" description="C2H2-type" evidence="11">
    <location>
        <begin position="377"/>
        <end position="407"/>
    </location>
</feature>
<feature type="domain" description="C2H2-type" evidence="11">
    <location>
        <begin position="161"/>
        <end position="190"/>
    </location>
</feature>
<dbReference type="Gene3D" id="3.30.160.60">
    <property type="entry name" value="Classic Zinc Finger"/>
    <property type="match status" value="8"/>
</dbReference>
<name>A0A7R9KX12_9ACAR</name>
<feature type="compositionally biased region" description="Acidic residues" evidence="10">
    <location>
        <begin position="90"/>
        <end position="100"/>
    </location>
</feature>
<feature type="compositionally biased region" description="Basic and acidic residues" evidence="10">
    <location>
        <begin position="117"/>
        <end position="129"/>
    </location>
</feature>
<dbReference type="GO" id="GO:0005634">
    <property type="term" value="C:nucleus"/>
    <property type="evidence" value="ECO:0007669"/>
    <property type="project" value="UniProtKB-SubCell"/>
</dbReference>
<organism evidence="12">
    <name type="scientific">Medioppia subpectinata</name>
    <dbReference type="NCBI Taxonomy" id="1979941"/>
    <lineage>
        <taxon>Eukaryota</taxon>
        <taxon>Metazoa</taxon>
        <taxon>Ecdysozoa</taxon>
        <taxon>Arthropoda</taxon>
        <taxon>Chelicerata</taxon>
        <taxon>Arachnida</taxon>
        <taxon>Acari</taxon>
        <taxon>Acariformes</taxon>
        <taxon>Sarcoptiformes</taxon>
        <taxon>Oribatida</taxon>
        <taxon>Brachypylina</taxon>
        <taxon>Oppioidea</taxon>
        <taxon>Oppiidae</taxon>
        <taxon>Medioppia</taxon>
    </lineage>
</organism>
<feature type="compositionally biased region" description="Basic and acidic residues" evidence="10">
    <location>
        <begin position="320"/>
        <end position="330"/>
    </location>
</feature>
<dbReference type="FunFam" id="3.30.160.60:FF:000624">
    <property type="entry name" value="zinc finger protein 697"/>
    <property type="match status" value="1"/>
</dbReference>
<dbReference type="PANTHER" id="PTHR46179:SF13">
    <property type="entry name" value="C2H2-TYPE DOMAIN-CONTAINING PROTEIN"/>
    <property type="match status" value="1"/>
</dbReference>
<feature type="domain" description="C2H2-type" evidence="11">
    <location>
        <begin position="222"/>
        <end position="252"/>
    </location>
</feature>
<evidence type="ECO:0000256" key="4">
    <source>
        <dbReference type="ARBA" id="ARBA00022771"/>
    </source>
</evidence>
<dbReference type="InterPro" id="IPR051061">
    <property type="entry name" value="Zinc_finger_trans_reg"/>
</dbReference>
<feature type="domain" description="C2H2-type" evidence="11">
    <location>
        <begin position="620"/>
        <end position="650"/>
    </location>
</feature>
<keyword evidence="3" id="KW-0677">Repeat</keyword>
<feature type="domain" description="C2H2-type" evidence="11">
    <location>
        <begin position="775"/>
        <end position="801"/>
    </location>
</feature>
<keyword evidence="4 9" id="KW-0863">Zinc-finger</keyword>
<dbReference type="InterPro" id="IPR013087">
    <property type="entry name" value="Znf_C2H2_type"/>
</dbReference>
<feature type="domain" description="C2H2-type" evidence="11">
    <location>
        <begin position="494"/>
        <end position="523"/>
    </location>
</feature>
<feature type="domain" description="C2H2-type" evidence="11">
    <location>
        <begin position="347"/>
        <end position="376"/>
    </location>
</feature>
<evidence type="ECO:0000256" key="6">
    <source>
        <dbReference type="ARBA" id="ARBA00023015"/>
    </source>
</evidence>
<evidence type="ECO:0000256" key="7">
    <source>
        <dbReference type="ARBA" id="ARBA00023163"/>
    </source>
</evidence>
<feature type="region of interest" description="Disordered" evidence="10">
    <location>
        <begin position="80"/>
        <end position="129"/>
    </location>
</feature>
<evidence type="ECO:0000256" key="10">
    <source>
        <dbReference type="SAM" id="MobiDB-lite"/>
    </source>
</evidence>
<evidence type="ECO:0000313" key="12">
    <source>
        <dbReference type="EMBL" id="CAD7630981.1"/>
    </source>
</evidence>
<feature type="domain" description="C2H2-type" evidence="11">
    <location>
        <begin position="408"/>
        <end position="437"/>
    </location>
</feature>
<proteinExistence type="predicted"/>
<dbReference type="GO" id="GO:0008270">
    <property type="term" value="F:zinc ion binding"/>
    <property type="evidence" value="ECO:0007669"/>
    <property type="project" value="UniProtKB-KW"/>
</dbReference>
<keyword evidence="13" id="KW-1185">Reference proteome</keyword>
<dbReference type="EMBL" id="OC863409">
    <property type="protein sequence ID" value="CAD7630981.1"/>
    <property type="molecule type" value="Genomic_DNA"/>
</dbReference>
<evidence type="ECO:0000259" key="11">
    <source>
        <dbReference type="PROSITE" id="PS50157"/>
    </source>
</evidence>
<evidence type="ECO:0000256" key="3">
    <source>
        <dbReference type="ARBA" id="ARBA00022737"/>
    </source>
</evidence>